<dbReference type="InterPro" id="IPR006311">
    <property type="entry name" value="TAT_signal"/>
</dbReference>
<gene>
    <name evidence="2" type="ORF">BJP25_15160</name>
</gene>
<keyword evidence="3" id="KW-1185">Reference proteome</keyword>
<comment type="caution">
    <text evidence="2">The sequence shown here is derived from an EMBL/GenBank/DDBJ whole genome shotgun (WGS) entry which is preliminary data.</text>
</comment>
<dbReference type="EMBL" id="MKQR01000009">
    <property type="protein sequence ID" value="OLR93615.1"/>
    <property type="molecule type" value="Genomic_DNA"/>
</dbReference>
<protein>
    <recommendedName>
        <fullName evidence="4">Endonuclease/exonuclease/phosphatase domain-containing protein</fullName>
    </recommendedName>
</protein>
<feature type="signal peptide" evidence="1">
    <location>
        <begin position="1"/>
        <end position="33"/>
    </location>
</feature>
<evidence type="ECO:0000256" key="1">
    <source>
        <dbReference type="SAM" id="SignalP"/>
    </source>
</evidence>
<keyword evidence="1" id="KW-0732">Signal</keyword>
<dbReference type="InterPro" id="IPR036691">
    <property type="entry name" value="Endo/exonu/phosph_ase_sf"/>
</dbReference>
<reference evidence="2 3" key="1">
    <citation type="submission" date="2016-10" db="EMBL/GenBank/DDBJ databases">
        <title>The Draft Genome Sequence of Actinokineospora bangkokensis 44EHWT reveals the biosynthetic pathway of antifungal compounds Thailandins with unusual extender unit butylmalonyl-CoA.</title>
        <authorList>
            <person name="Greule A."/>
            <person name="Intra B."/>
            <person name="Flemming S."/>
            <person name="Rommel M.G."/>
            <person name="Panbangred W."/>
            <person name="Bechthold A."/>
        </authorList>
    </citation>
    <scope>NUCLEOTIDE SEQUENCE [LARGE SCALE GENOMIC DNA]</scope>
    <source>
        <strain evidence="2 3">44EHW</strain>
    </source>
</reference>
<organism evidence="2 3">
    <name type="scientific">Actinokineospora bangkokensis</name>
    <dbReference type="NCBI Taxonomy" id="1193682"/>
    <lineage>
        <taxon>Bacteria</taxon>
        <taxon>Bacillati</taxon>
        <taxon>Actinomycetota</taxon>
        <taxon>Actinomycetes</taxon>
        <taxon>Pseudonocardiales</taxon>
        <taxon>Pseudonocardiaceae</taxon>
        <taxon>Actinokineospora</taxon>
    </lineage>
</organism>
<dbReference type="AlphaFoldDB" id="A0A1Q9LNM6"/>
<accession>A0A1Q9LNM6</accession>
<sequence>MVGKINRRAALTLGGAALLGAAAGVGAATPASAASAWVRLPLVTANIGRKNLAARGPAIRDVRAADDTRPLVGWQEISEGDSGEPALIEQHFGSAYRNTFLRHDTAFRVPISVPAPWVVVDTKPTFVHGGIAGVSPPRWITEVVVRHETIPGLQFAVINTHYIAGAYNGAQNPDLRDEWNLHKQTHRDRVIAQHQQGRLVFWTADTNNPGYDKATGQDAERKAFGSGIDRIDWLPPGNGSVQVELLNTKSVAMDVDGHDARVAIFRVRTA</sequence>
<feature type="chain" id="PRO_5012683598" description="Endonuclease/exonuclease/phosphatase domain-containing protein" evidence="1">
    <location>
        <begin position="34"/>
        <end position="270"/>
    </location>
</feature>
<dbReference type="SUPFAM" id="SSF56219">
    <property type="entry name" value="DNase I-like"/>
    <property type="match status" value="1"/>
</dbReference>
<dbReference type="STRING" id="1193682.BJP25_15160"/>
<dbReference type="PROSITE" id="PS51318">
    <property type="entry name" value="TAT"/>
    <property type="match status" value="1"/>
</dbReference>
<evidence type="ECO:0008006" key="4">
    <source>
        <dbReference type="Google" id="ProtNLM"/>
    </source>
</evidence>
<evidence type="ECO:0000313" key="3">
    <source>
        <dbReference type="Proteomes" id="UP000186040"/>
    </source>
</evidence>
<dbReference type="Proteomes" id="UP000186040">
    <property type="component" value="Unassembled WGS sequence"/>
</dbReference>
<evidence type="ECO:0000313" key="2">
    <source>
        <dbReference type="EMBL" id="OLR93615.1"/>
    </source>
</evidence>
<name>A0A1Q9LNM6_9PSEU</name>
<proteinExistence type="predicted"/>